<dbReference type="OrthoDB" id="2794314at2759"/>
<protein>
    <submittedName>
        <fullName evidence="1">Uncharacterized protein</fullName>
    </submittedName>
</protein>
<organism evidence="1 2">
    <name type="scientific">Scleroderma citrinum Foug A</name>
    <dbReference type="NCBI Taxonomy" id="1036808"/>
    <lineage>
        <taxon>Eukaryota</taxon>
        <taxon>Fungi</taxon>
        <taxon>Dikarya</taxon>
        <taxon>Basidiomycota</taxon>
        <taxon>Agaricomycotina</taxon>
        <taxon>Agaricomycetes</taxon>
        <taxon>Agaricomycetidae</taxon>
        <taxon>Boletales</taxon>
        <taxon>Sclerodermatineae</taxon>
        <taxon>Sclerodermataceae</taxon>
        <taxon>Scleroderma</taxon>
    </lineage>
</organism>
<dbReference type="Proteomes" id="UP000053989">
    <property type="component" value="Unassembled WGS sequence"/>
</dbReference>
<proteinExistence type="predicted"/>
<evidence type="ECO:0000313" key="1">
    <source>
        <dbReference type="EMBL" id="KIM60779.1"/>
    </source>
</evidence>
<sequence>VAVDCCVSKRPFNMVNDPHYKEEVQLLRPGTSIPCPITVSRDVNFPNGGYWTTTPTMNSPHVVPVTRNPTRWKLI</sequence>
<accession>A0A0C3DX78</accession>
<reference evidence="2" key="2">
    <citation type="submission" date="2015-01" db="EMBL/GenBank/DDBJ databases">
        <title>Evolutionary Origins and Diversification of the Mycorrhizal Mutualists.</title>
        <authorList>
            <consortium name="DOE Joint Genome Institute"/>
            <consortium name="Mycorrhizal Genomics Consortium"/>
            <person name="Kohler A."/>
            <person name="Kuo A."/>
            <person name="Nagy L.G."/>
            <person name="Floudas D."/>
            <person name="Copeland A."/>
            <person name="Barry K.W."/>
            <person name="Cichocki N."/>
            <person name="Veneault-Fourrey C."/>
            <person name="LaButti K."/>
            <person name="Lindquist E.A."/>
            <person name="Lipzen A."/>
            <person name="Lundell T."/>
            <person name="Morin E."/>
            <person name="Murat C."/>
            <person name="Riley R."/>
            <person name="Ohm R."/>
            <person name="Sun H."/>
            <person name="Tunlid A."/>
            <person name="Henrissat B."/>
            <person name="Grigoriev I.V."/>
            <person name="Hibbett D.S."/>
            <person name="Martin F."/>
        </authorList>
    </citation>
    <scope>NUCLEOTIDE SEQUENCE [LARGE SCALE GENOMIC DNA]</scope>
    <source>
        <strain evidence="2">Foug A</strain>
    </source>
</reference>
<dbReference type="InParanoid" id="A0A0C3DX78"/>
<dbReference type="AlphaFoldDB" id="A0A0C3DX78"/>
<keyword evidence="2" id="KW-1185">Reference proteome</keyword>
<name>A0A0C3DX78_9AGAM</name>
<evidence type="ECO:0000313" key="2">
    <source>
        <dbReference type="Proteomes" id="UP000053989"/>
    </source>
</evidence>
<feature type="non-terminal residue" evidence="1">
    <location>
        <position position="1"/>
    </location>
</feature>
<dbReference type="EMBL" id="KN822058">
    <property type="protein sequence ID" value="KIM60779.1"/>
    <property type="molecule type" value="Genomic_DNA"/>
</dbReference>
<reference evidence="1 2" key="1">
    <citation type="submission" date="2014-04" db="EMBL/GenBank/DDBJ databases">
        <authorList>
            <consortium name="DOE Joint Genome Institute"/>
            <person name="Kuo A."/>
            <person name="Kohler A."/>
            <person name="Nagy L.G."/>
            <person name="Floudas D."/>
            <person name="Copeland A."/>
            <person name="Barry K.W."/>
            <person name="Cichocki N."/>
            <person name="Veneault-Fourrey C."/>
            <person name="LaButti K."/>
            <person name="Lindquist E.A."/>
            <person name="Lipzen A."/>
            <person name="Lundell T."/>
            <person name="Morin E."/>
            <person name="Murat C."/>
            <person name="Sun H."/>
            <person name="Tunlid A."/>
            <person name="Henrissat B."/>
            <person name="Grigoriev I.V."/>
            <person name="Hibbett D.S."/>
            <person name="Martin F."/>
            <person name="Nordberg H.P."/>
            <person name="Cantor M.N."/>
            <person name="Hua S.X."/>
        </authorList>
    </citation>
    <scope>NUCLEOTIDE SEQUENCE [LARGE SCALE GENOMIC DNA]</scope>
    <source>
        <strain evidence="1 2">Foug A</strain>
    </source>
</reference>
<gene>
    <name evidence="1" type="ORF">SCLCIDRAFT_123429</name>
</gene>
<dbReference type="HOGENOM" id="CLU_2677914_0_0_1"/>